<protein>
    <submittedName>
        <fullName evidence="2">Uncharacterized protein</fullName>
    </submittedName>
</protein>
<evidence type="ECO:0000313" key="3">
    <source>
        <dbReference type="Proteomes" id="UP000535406"/>
    </source>
</evidence>
<evidence type="ECO:0000313" key="2">
    <source>
        <dbReference type="EMBL" id="MBB5041636.1"/>
    </source>
</evidence>
<dbReference type="Proteomes" id="UP000535406">
    <property type="component" value="Unassembled WGS sequence"/>
</dbReference>
<dbReference type="EMBL" id="JACHIK010000003">
    <property type="protein sequence ID" value="MBB5041636.1"/>
    <property type="molecule type" value="Genomic_DNA"/>
</dbReference>
<dbReference type="AlphaFoldDB" id="A0A7W7YSN4"/>
<keyword evidence="1" id="KW-0812">Transmembrane</keyword>
<evidence type="ECO:0000256" key="1">
    <source>
        <dbReference type="SAM" id="Phobius"/>
    </source>
</evidence>
<keyword evidence="3" id="KW-1185">Reference proteome</keyword>
<keyword evidence="1" id="KW-0472">Membrane</keyword>
<gene>
    <name evidence="2" type="ORF">HNQ66_001019</name>
</gene>
<sequence>MESTVQKSCWGITVRAVLGFGAVLAIAHLFGGI</sequence>
<feature type="transmembrane region" description="Helical" evidence="1">
    <location>
        <begin position="12"/>
        <end position="31"/>
    </location>
</feature>
<reference evidence="2 3" key="1">
    <citation type="submission" date="2020-08" db="EMBL/GenBank/DDBJ databases">
        <title>Genomic Encyclopedia of Type Strains, Phase IV (KMG-IV): sequencing the most valuable type-strain genomes for metagenomic binning, comparative biology and taxonomic classification.</title>
        <authorList>
            <person name="Goeker M."/>
        </authorList>
    </citation>
    <scope>NUCLEOTIDE SEQUENCE [LARGE SCALE GENOMIC DNA]</scope>
    <source>
        <strain evidence="2 3">DSM 21319</strain>
    </source>
</reference>
<organism evidence="2 3">
    <name type="scientific">Shinella fusca</name>
    <dbReference type="NCBI Taxonomy" id="544480"/>
    <lineage>
        <taxon>Bacteria</taxon>
        <taxon>Pseudomonadati</taxon>
        <taxon>Pseudomonadota</taxon>
        <taxon>Alphaproteobacteria</taxon>
        <taxon>Hyphomicrobiales</taxon>
        <taxon>Rhizobiaceae</taxon>
        <taxon>Shinella</taxon>
    </lineage>
</organism>
<accession>A0A7W7YSN4</accession>
<proteinExistence type="predicted"/>
<name>A0A7W7YSN4_9HYPH</name>
<comment type="caution">
    <text evidence="2">The sequence shown here is derived from an EMBL/GenBank/DDBJ whole genome shotgun (WGS) entry which is preliminary data.</text>
</comment>
<keyword evidence="1" id="KW-1133">Transmembrane helix</keyword>